<dbReference type="SMART" id="SM00849">
    <property type="entry name" value="Lactamase_B"/>
    <property type="match status" value="1"/>
</dbReference>
<dbReference type="InParanoid" id="A0A0F7IEC5"/>
<dbReference type="KEGG" id="gah:GAH_01397"/>
<dbReference type="InterPro" id="IPR001279">
    <property type="entry name" value="Metallo-B-lactamas"/>
</dbReference>
<dbReference type="SUPFAM" id="SSF56281">
    <property type="entry name" value="Metallo-hydrolase/oxidoreductase"/>
    <property type="match status" value="1"/>
</dbReference>
<dbReference type="PANTHER" id="PTHR46018:SF3">
    <property type="entry name" value="ARYLSULFATASE"/>
    <property type="match status" value="1"/>
</dbReference>
<dbReference type="STRING" id="113653.GAH_01397"/>
<evidence type="ECO:0000259" key="1">
    <source>
        <dbReference type="SMART" id="SM00849"/>
    </source>
</evidence>
<dbReference type="EMBL" id="CP011267">
    <property type="protein sequence ID" value="AKG91309.1"/>
    <property type="molecule type" value="Genomic_DNA"/>
</dbReference>
<proteinExistence type="predicted"/>
<dbReference type="Proteomes" id="UP000034723">
    <property type="component" value="Chromosome"/>
</dbReference>
<dbReference type="Gene3D" id="3.60.15.10">
    <property type="entry name" value="Ribonuclease Z/Hydroxyacylglutathione hydrolase-like"/>
    <property type="match status" value="1"/>
</dbReference>
<dbReference type="CDD" id="cd16272">
    <property type="entry name" value="RNaseZ_MBL-fold"/>
    <property type="match status" value="1"/>
</dbReference>
<dbReference type="Pfam" id="PF23023">
    <property type="entry name" value="Anti-Pycsar_Apyc1"/>
    <property type="match status" value="1"/>
</dbReference>
<dbReference type="OrthoDB" id="73420at2157"/>
<dbReference type="GeneID" id="24803967"/>
<gene>
    <name evidence="2" type="ORF">GAH_01397</name>
</gene>
<dbReference type="InterPro" id="IPR036866">
    <property type="entry name" value="RibonucZ/Hydroxyglut_hydro"/>
</dbReference>
<evidence type="ECO:0000313" key="2">
    <source>
        <dbReference type="EMBL" id="AKG91309.1"/>
    </source>
</evidence>
<protein>
    <submittedName>
        <fullName evidence="2">Metal-dependent hydrolases of the beta-lactamase superfamily III</fullName>
    </submittedName>
</protein>
<reference evidence="2 3" key="1">
    <citation type="submission" date="2015-04" db="EMBL/GenBank/DDBJ databases">
        <title>The complete genome sequence of the hyperthermophilic, obligate iron-reducing archaeon Geoglobus ahangari strain 234T.</title>
        <authorList>
            <person name="Manzella M.P."/>
            <person name="Holmes D.E."/>
            <person name="Rocheleau J.M."/>
            <person name="Chung A."/>
            <person name="Reguera G."/>
            <person name="Kashefi K."/>
        </authorList>
    </citation>
    <scope>NUCLEOTIDE SEQUENCE [LARGE SCALE GENOMIC DNA]</scope>
    <source>
        <strain evidence="2 3">234</strain>
    </source>
</reference>
<dbReference type="PANTHER" id="PTHR46018">
    <property type="entry name" value="ZINC PHOSPHODIESTERASE ELAC PROTEIN 1"/>
    <property type="match status" value="1"/>
</dbReference>
<sequence>MRVTFLGTGVAVSLEQKAQQSLLIEDDRLILIDCGFGSMLRLQQAGYDVTELDAIVLTHFHLDHCGELMGILKARWLSGAGRIDIYAPEGASSFISSFLSSSPYLMGKLSFRVREVGGGERFSIGNLRFEARRTVHSVESLGYVVDGLLISGDTSAFPELYEGVDAAIHEMSLDFGGKADFHTSPENFAENAGELKRAYFIHLYPPAYGNREEIARYLERGGIASFFPNDLDTLEL</sequence>
<keyword evidence="3" id="KW-1185">Reference proteome</keyword>
<keyword evidence="2" id="KW-0378">Hydrolase</keyword>
<dbReference type="GO" id="GO:0042781">
    <property type="term" value="F:3'-tRNA processing endoribonuclease activity"/>
    <property type="evidence" value="ECO:0007669"/>
    <property type="project" value="TreeGrafter"/>
</dbReference>
<name>A0A0F7IEC5_9EURY</name>
<dbReference type="RefSeq" id="WP_048095584.1">
    <property type="nucleotide sequence ID" value="NZ_CP011267.1"/>
</dbReference>
<evidence type="ECO:0000313" key="3">
    <source>
        <dbReference type="Proteomes" id="UP000034723"/>
    </source>
</evidence>
<organism evidence="2 3">
    <name type="scientific">Geoglobus ahangari</name>
    <dbReference type="NCBI Taxonomy" id="113653"/>
    <lineage>
        <taxon>Archaea</taxon>
        <taxon>Methanobacteriati</taxon>
        <taxon>Methanobacteriota</taxon>
        <taxon>Archaeoglobi</taxon>
        <taxon>Archaeoglobales</taxon>
        <taxon>Archaeoglobaceae</taxon>
        <taxon>Geoglobus</taxon>
    </lineage>
</organism>
<feature type="domain" description="Metallo-beta-lactamase" evidence="1">
    <location>
        <begin position="18"/>
        <end position="202"/>
    </location>
</feature>
<accession>A0A0F7IEC5</accession>
<dbReference type="HOGENOM" id="CLU_031317_0_2_2"/>
<dbReference type="AlphaFoldDB" id="A0A0F7IEC5"/>